<evidence type="ECO:0000313" key="2">
    <source>
        <dbReference type="Proteomes" id="UP000663879"/>
    </source>
</evidence>
<comment type="caution">
    <text evidence="1">The sequence shown here is derived from an EMBL/GenBank/DDBJ whole genome shotgun (WGS) entry which is preliminary data.</text>
</comment>
<evidence type="ECO:0000313" key="1">
    <source>
        <dbReference type="EMBL" id="CAF0942147.1"/>
    </source>
</evidence>
<dbReference type="Proteomes" id="UP000663879">
    <property type="component" value="Unassembled WGS sequence"/>
</dbReference>
<gene>
    <name evidence="1" type="ORF">OXX778_LOCUS13486</name>
</gene>
<accession>A0A814CMB3</accession>
<keyword evidence="2" id="KW-1185">Reference proteome</keyword>
<proteinExistence type="predicted"/>
<dbReference type="EMBL" id="CAJNOC010002600">
    <property type="protein sequence ID" value="CAF0942147.1"/>
    <property type="molecule type" value="Genomic_DNA"/>
</dbReference>
<dbReference type="OrthoDB" id="10054414at2759"/>
<dbReference type="InterPro" id="IPR023214">
    <property type="entry name" value="HAD_sf"/>
</dbReference>
<dbReference type="AlphaFoldDB" id="A0A814CMB3"/>
<dbReference type="InterPro" id="IPR036412">
    <property type="entry name" value="HAD-like_sf"/>
</dbReference>
<reference evidence="1" key="1">
    <citation type="submission" date="2021-02" db="EMBL/GenBank/DDBJ databases">
        <authorList>
            <person name="Nowell W R."/>
        </authorList>
    </citation>
    <scope>NUCLEOTIDE SEQUENCE</scope>
    <source>
        <strain evidence="1">Ploen Becks lab</strain>
    </source>
</reference>
<protein>
    <submittedName>
        <fullName evidence="1">Uncharacterized protein</fullName>
    </submittedName>
</protein>
<sequence length="220" mass="25343">MNNSNNSNGQPEYVINYTPNYVNLQSNSQSYLDQTNLIKETITLFKQLDIKLIAFDFDCTLVNIHTGGQWLDSAEKLAQFVRPCFRDLLPLLLKTNDIHTCVVTYSPQEKLIKEVLKISMKDENDINSLVDRIVIKGNTKEFIEEHGLEACYTNGKQLHLEYCKRQLPLYIKESSILLIDDDVNNLKVALENGHYAFHVANNVRLIDLNNYLRNQLNGSY</sequence>
<organism evidence="1 2">
    <name type="scientific">Brachionus calyciflorus</name>
    <dbReference type="NCBI Taxonomy" id="104777"/>
    <lineage>
        <taxon>Eukaryota</taxon>
        <taxon>Metazoa</taxon>
        <taxon>Spiralia</taxon>
        <taxon>Gnathifera</taxon>
        <taxon>Rotifera</taxon>
        <taxon>Eurotatoria</taxon>
        <taxon>Monogononta</taxon>
        <taxon>Pseudotrocha</taxon>
        <taxon>Ploima</taxon>
        <taxon>Brachionidae</taxon>
        <taxon>Brachionus</taxon>
    </lineage>
</organism>
<dbReference type="Gene3D" id="3.40.50.1000">
    <property type="entry name" value="HAD superfamily/HAD-like"/>
    <property type="match status" value="1"/>
</dbReference>
<name>A0A814CMB3_9BILA</name>
<dbReference type="SUPFAM" id="SSF56784">
    <property type="entry name" value="HAD-like"/>
    <property type="match status" value="1"/>
</dbReference>